<protein>
    <recommendedName>
        <fullName evidence="3">DUF1269 domain-containing protein</fullName>
    </recommendedName>
</protein>
<dbReference type="RefSeq" id="WP_075083770.1">
    <property type="nucleotide sequence ID" value="NZ_CP042912.1"/>
</dbReference>
<dbReference type="STRING" id="980251.GCA_001642875_00980"/>
<dbReference type="KEGG" id="mff:MFFC18_45890"/>
<dbReference type="AlphaFoldDB" id="A0A5B9PE35"/>
<organism evidence="1 2">
    <name type="scientific">Mariniblastus fucicola</name>
    <dbReference type="NCBI Taxonomy" id="980251"/>
    <lineage>
        <taxon>Bacteria</taxon>
        <taxon>Pseudomonadati</taxon>
        <taxon>Planctomycetota</taxon>
        <taxon>Planctomycetia</taxon>
        <taxon>Pirellulales</taxon>
        <taxon>Pirellulaceae</taxon>
        <taxon>Mariniblastus</taxon>
    </lineage>
</organism>
<reference evidence="1 2" key="1">
    <citation type="submission" date="2019-08" db="EMBL/GenBank/DDBJ databases">
        <title>Deep-cultivation of Planctomycetes and their phenomic and genomic characterization uncovers novel biology.</title>
        <authorList>
            <person name="Wiegand S."/>
            <person name="Jogler M."/>
            <person name="Boedeker C."/>
            <person name="Pinto D."/>
            <person name="Vollmers J."/>
            <person name="Rivas-Marin E."/>
            <person name="Kohn T."/>
            <person name="Peeters S.H."/>
            <person name="Heuer A."/>
            <person name="Rast P."/>
            <person name="Oberbeckmann S."/>
            <person name="Bunk B."/>
            <person name="Jeske O."/>
            <person name="Meyerdierks A."/>
            <person name="Storesund J.E."/>
            <person name="Kallscheuer N."/>
            <person name="Luecker S."/>
            <person name="Lage O.M."/>
            <person name="Pohl T."/>
            <person name="Merkel B.J."/>
            <person name="Hornburger P."/>
            <person name="Mueller R.-W."/>
            <person name="Bruemmer F."/>
            <person name="Labrenz M."/>
            <person name="Spormann A.M."/>
            <person name="Op den Camp H."/>
            <person name="Overmann J."/>
            <person name="Amann R."/>
            <person name="Jetten M.S.M."/>
            <person name="Mascher T."/>
            <person name="Medema M.H."/>
            <person name="Devos D.P."/>
            <person name="Kaster A.-K."/>
            <person name="Ovreas L."/>
            <person name="Rohde M."/>
            <person name="Galperin M.Y."/>
            <person name="Jogler C."/>
        </authorList>
    </citation>
    <scope>NUCLEOTIDE SEQUENCE [LARGE SCALE GENOMIC DNA]</scope>
    <source>
        <strain evidence="1 2">FC18</strain>
    </source>
</reference>
<gene>
    <name evidence="1" type="ORF">MFFC18_45890</name>
</gene>
<evidence type="ECO:0008006" key="3">
    <source>
        <dbReference type="Google" id="ProtNLM"/>
    </source>
</evidence>
<proteinExistence type="predicted"/>
<evidence type="ECO:0000313" key="2">
    <source>
        <dbReference type="Proteomes" id="UP000322214"/>
    </source>
</evidence>
<keyword evidence="2" id="KW-1185">Reference proteome</keyword>
<accession>A0A5B9PE35</accession>
<name>A0A5B9PE35_9BACT</name>
<evidence type="ECO:0000313" key="1">
    <source>
        <dbReference type="EMBL" id="QEG24668.1"/>
    </source>
</evidence>
<dbReference type="Proteomes" id="UP000322214">
    <property type="component" value="Chromosome"/>
</dbReference>
<dbReference type="EMBL" id="CP042912">
    <property type="protein sequence ID" value="QEG24668.1"/>
    <property type="molecule type" value="Genomic_DNA"/>
</dbReference>
<sequence>MQPKTNIEPEPGEDALEVVVGVFNSHEQASRAAASVRDPDLKVQRVSRTDPTAPNEMPEIVYDDIEEVSSNEIANGAMIGGAIGAGSGLLLFAIPGLNVAAPIAGALAGAWIGSVAGIDEASRGIELPNQIDYRKMLAQGKSFVVVAGDEKARSKCGMQMVELGAEDVHQHPPIAHAIRSTD</sequence>